<protein>
    <recommendedName>
        <fullName evidence="3">NB-ARC domain-containing protein</fullName>
    </recommendedName>
</protein>
<dbReference type="PRINTS" id="PR00364">
    <property type="entry name" value="DISEASERSIST"/>
</dbReference>
<dbReference type="PANTHER" id="PTHR47691">
    <property type="entry name" value="REGULATOR-RELATED"/>
    <property type="match status" value="1"/>
</dbReference>
<dbReference type="Gene3D" id="1.10.260.40">
    <property type="entry name" value="lambda repressor-like DNA-binding domains"/>
    <property type="match status" value="1"/>
</dbReference>
<keyword evidence="2" id="KW-1185">Reference proteome</keyword>
<sequence length="400" mass="42505">MRSLRELERGRVARPRPSTVDRLADVFGLVGIERVQFHARAAAVAGVGTSASVYAPKDPAQLPIVGPDFAGRQDTVLLLDRLALGAARPASPAVVLLSGVAGTGKTALALHWAHRVADQFVDGHLYADLRGFHPSKSVRSALEVLTSFLVALGWPPHLVPNGLDAVAALYRSLVADRRLLIVLDDARDATQVRPLLPGGSRSVVLVTSRLQLTGLVAAEAARRVPVGQLDVGEARELLSRRLGSSRIAAEPEAVDRIIARCGRLPLALALFAARAAAHPTFSLTALADELDESPNPLDGLHSEDAATDLRTALGRSLRALSPDAASLFVRLGTADDGHLTVPEISDLTGLPRRRVGELLRELVLANLLSEQAPGRFALDYLLQAYAIAVDEERLTRAVGG</sequence>
<evidence type="ECO:0008006" key="3">
    <source>
        <dbReference type="Google" id="ProtNLM"/>
    </source>
</evidence>
<reference evidence="1 2" key="1">
    <citation type="journal article" date="2019" name="Int. J. Syst. Evol. Microbiol.">
        <title>The Global Catalogue of Microorganisms (GCM) 10K type strain sequencing project: providing services to taxonomists for standard genome sequencing and annotation.</title>
        <authorList>
            <consortium name="The Broad Institute Genomics Platform"/>
            <consortium name="The Broad Institute Genome Sequencing Center for Infectious Disease"/>
            <person name="Wu L."/>
            <person name="Ma J."/>
        </authorList>
    </citation>
    <scope>NUCLEOTIDE SEQUENCE [LARGE SCALE GENOMIC DNA]</scope>
    <source>
        <strain evidence="1 2">JCM 10425</strain>
    </source>
</reference>
<dbReference type="Gene3D" id="3.40.50.300">
    <property type="entry name" value="P-loop containing nucleotide triphosphate hydrolases"/>
    <property type="match status" value="1"/>
</dbReference>
<dbReference type="InterPro" id="IPR010982">
    <property type="entry name" value="Lambda_DNA-bd_dom_sf"/>
</dbReference>
<dbReference type="SUPFAM" id="SSF52540">
    <property type="entry name" value="P-loop containing nucleoside triphosphate hydrolases"/>
    <property type="match status" value="1"/>
</dbReference>
<dbReference type="EMBL" id="BAAAGX010000023">
    <property type="protein sequence ID" value="GAA0263961.1"/>
    <property type="molecule type" value="Genomic_DNA"/>
</dbReference>
<name>A0ABN0UWT3_9ACTN</name>
<evidence type="ECO:0000313" key="2">
    <source>
        <dbReference type="Proteomes" id="UP001500967"/>
    </source>
</evidence>
<accession>A0ABN0UWT3</accession>
<dbReference type="PANTHER" id="PTHR47691:SF3">
    <property type="entry name" value="HTH-TYPE TRANSCRIPTIONAL REGULATOR RV0890C-RELATED"/>
    <property type="match status" value="1"/>
</dbReference>
<dbReference type="InterPro" id="IPR027417">
    <property type="entry name" value="P-loop_NTPase"/>
</dbReference>
<gene>
    <name evidence="1" type="ORF">GCM10009539_57700</name>
</gene>
<proteinExistence type="predicted"/>
<evidence type="ECO:0000313" key="1">
    <source>
        <dbReference type="EMBL" id="GAA0263961.1"/>
    </source>
</evidence>
<dbReference type="Proteomes" id="UP001500967">
    <property type="component" value="Unassembled WGS sequence"/>
</dbReference>
<organism evidence="1 2">
    <name type="scientific">Cryptosporangium japonicum</name>
    <dbReference type="NCBI Taxonomy" id="80872"/>
    <lineage>
        <taxon>Bacteria</taxon>
        <taxon>Bacillati</taxon>
        <taxon>Actinomycetota</taxon>
        <taxon>Actinomycetes</taxon>
        <taxon>Cryptosporangiales</taxon>
        <taxon>Cryptosporangiaceae</taxon>
        <taxon>Cryptosporangium</taxon>
    </lineage>
</organism>
<comment type="caution">
    <text evidence="1">The sequence shown here is derived from an EMBL/GenBank/DDBJ whole genome shotgun (WGS) entry which is preliminary data.</text>
</comment>